<dbReference type="Gene3D" id="3.90.180.10">
    <property type="entry name" value="Medium-chain alcohol dehydrogenases, catalytic domain"/>
    <property type="match status" value="1"/>
</dbReference>
<organism evidence="1 2">
    <name type="scientific">Crossiella cryophila</name>
    <dbReference type="NCBI Taxonomy" id="43355"/>
    <lineage>
        <taxon>Bacteria</taxon>
        <taxon>Bacillati</taxon>
        <taxon>Actinomycetota</taxon>
        <taxon>Actinomycetes</taxon>
        <taxon>Pseudonocardiales</taxon>
        <taxon>Pseudonocardiaceae</taxon>
        <taxon>Crossiella</taxon>
    </lineage>
</organism>
<evidence type="ECO:0000313" key="2">
    <source>
        <dbReference type="Proteomes" id="UP000533598"/>
    </source>
</evidence>
<dbReference type="AlphaFoldDB" id="A0A7W7CHS6"/>
<reference evidence="1 2" key="1">
    <citation type="submission" date="2020-08" db="EMBL/GenBank/DDBJ databases">
        <title>Sequencing the genomes of 1000 actinobacteria strains.</title>
        <authorList>
            <person name="Klenk H.-P."/>
        </authorList>
    </citation>
    <scope>NUCLEOTIDE SEQUENCE [LARGE SCALE GENOMIC DNA]</scope>
    <source>
        <strain evidence="1 2">DSM 44230</strain>
    </source>
</reference>
<evidence type="ECO:0000313" key="1">
    <source>
        <dbReference type="EMBL" id="MBB4679968.1"/>
    </source>
</evidence>
<proteinExistence type="predicted"/>
<name>A0A7W7CHS6_9PSEU</name>
<comment type="caution">
    <text evidence="1">The sequence shown here is derived from an EMBL/GenBank/DDBJ whole genome shotgun (WGS) entry which is preliminary data.</text>
</comment>
<gene>
    <name evidence="1" type="ORF">HNR67_006086</name>
</gene>
<dbReference type="EMBL" id="JACHMH010000001">
    <property type="protein sequence ID" value="MBB4679968.1"/>
    <property type="molecule type" value="Genomic_DNA"/>
</dbReference>
<protein>
    <submittedName>
        <fullName evidence="1">NADPH:quinone reductase-like Zn-dependent oxidoreductase</fullName>
    </submittedName>
</protein>
<dbReference type="Proteomes" id="UP000533598">
    <property type="component" value="Unassembled WGS sequence"/>
</dbReference>
<keyword evidence="2" id="KW-1185">Reference proteome</keyword>
<sequence length="46" mass="5070">MAELTAHFAAGRLRTSVHTRLPLTEAVAAHRIPDAREQLGRVQLAH</sequence>
<accession>A0A7W7CHS6</accession>
<dbReference type="RefSeq" id="WP_185005650.1">
    <property type="nucleotide sequence ID" value="NZ_BAAAUI010000017.1"/>
</dbReference>